<feature type="region of interest" description="Disordered" evidence="1">
    <location>
        <begin position="570"/>
        <end position="607"/>
    </location>
</feature>
<name>A0A2V3IMH2_9FLOR</name>
<feature type="region of interest" description="Disordered" evidence="1">
    <location>
        <begin position="321"/>
        <end position="340"/>
    </location>
</feature>
<protein>
    <submittedName>
        <fullName evidence="2">Uncharacterized protein</fullName>
    </submittedName>
</protein>
<accession>A0A2V3IMH2</accession>
<evidence type="ECO:0000256" key="1">
    <source>
        <dbReference type="SAM" id="MobiDB-lite"/>
    </source>
</evidence>
<feature type="region of interest" description="Disordered" evidence="1">
    <location>
        <begin position="254"/>
        <end position="276"/>
    </location>
</feature>
<proteinExistence type="predicted"/>
<gene>
    <name evidence="2" type="ORF">BWQ96_07945</name>
</gene>
<sequence length="625" mass="69401">MHTANVVERYRKFFRSLSHDSLHLSAAELLAAREAANTPQSWRQLIFSLDSANLRRQLSLALLANITASEADDVRYEPDQGMLDGDDGGYASLHSLLKEDKIRSSFPPPYALLGSTHEAPLPTHGSIPSPVPALSNIIRDVIDHTEQVRLEMSERSESRVIPALSAELSSMLSKAQQGHLRDPAQCAQSLQQLLEKHSLPEPLRQRFEGSISIARENARLRDQRRSISTQTTSLLTGLLAADASPSALQPLITLRPPRKRPRSPSFTGPSPRSEPPVSLVEFLGSAHPMVKNVNNLRHFRLWRAAIISKVTEMRAKSNLKKEAVISQPSPRVKSPRLRTKKARRDTIELFNDVERAGVSPKQDRIRATSLSACALLLAHVEFTHASTNALNLLCDVVEEFVTRIGASLTACRENVDNNEGTAAHRLGRRRTKTSDEREEELRIICESGFRGGFTELLYYARKEALRVAVKLHEMQKRFEHSLVSDEDGAALRSDPEQIKLIDAAVRAELSNQSRSTGGKIMPRQQDVPITEEDLKLDDEPFIFGYLNEAVRLDVLGNIKVPARILYGKKTTGKDSTASGRVEKVQRSPRPKGKIVPMSFTPSSSTPLASITPVKPEVSLMKVSEQ</sequence>
<evidence type="ECO:0000313" key="3">
    <source>
        <dbReference type="Proteomes" id="UP000247409"/>
    </source>
</evidence>
<organism evidence="2 3">
    <name type="scientific">Gracilariopsis chorda</name>
    <dbReference type="NCBI Taxonomy" id="448386"/>
    <lineage>
        <taxon>Eukaryota</taxon>
        <taxon>Rhodophyta</taxon>
        <taxon>Florideophyceae</taxon>
        <taxon>Rhodymeniophycidae</taxon>
        <taxon>Gracilariales</taxon>
        <taxon>Gracilariaceae</taxon>
        <taxon>Gracilariopsis</taxon>
    </lineage>
</organism>
<keyword evidence="3" id="KW-1185">Reference proteome</keyword>
<dbReference type="AlphaFoldDB" id="A0A2V3IMH2"/>
<dbReference type="EMBL" id="NBIV01000168">
    <property type="protein sequence ID" value="PXF42310.1"/>
    <property type="molecule type" value="Genomic_DNA"/>
</dbReference>
<dbReference type="Proteomes" id="UP000247409">
    <property type="component" value="Unassembled WGS sequence"/>
</dbReference>
<dbReference type="OrthoDB" id="21449at2759"/>
<evidence type="ECO:0000313" key="2">
    <source>
        <dbReference type="EMBL" id="PXF42310.1"/>
    </source>
</evidence>
<reference evidence="2 3" key="1">
    <citation type="journal article" date="2018" name="Mol. Biol. Evol.">
        <title>Analysis of the draft genome of the red seaweed Gracilariopsis chorda provides insights into genome size evolution in Rhodophyta.</title>
        <authorList>
            <person name="Lee J."/>
            <person name="Yang E.C."/>
            <person name="Graf L."/>
            <person name="Yang J.H."/>
            <person name="Qiu H."/>
            <person name="Zel Zion U."/>
            <person name="Chan C.X."/>
            <person name="Stephens T.G."/>
            <person name="Weber A.P.M."/>
            <person name="Boo G.H."/>
            <person name="Boo S.M."/>
            <person name="Kim K.M."/>
            <person name="Shin Y."/>
            <person name="Jung M."/>
            <person name="Lee S.J."/>
            <person name="Yim H.S."/>
            <person name="Lee J.H."/>
            <person name="Bhattacharya D."/>
            <person name="Yoon H.S."/>
        </authorList>
    </citation>
    <scope>NUCLEOTIDE SEQUENCE [LARGE SCALE GENOMIC DNA]</scope>
    <source>
        <strain evidence="2 3">SKKU-2015</strain>
        <tissue evidence="2">Whole body</tissue>
    </source>
</reference>
<comment type="caution">
    <text evidence="2">The sequence shown here is derived from an EMBL/GenBank/DDBJ whole genome shotgun (WGS) entry which is preliminary data.</text>
</comment>